<proteinExistence type="predicted"/>
<protein>
    <submittedName>
        <fullName evidence="1">Uncharacterized protein</fullName>
    </submittedName>
</protein>
<keyword evidence="2" id="KW-1185">Reference proteome</keyword>
<evidence type="ECO:0000313" key="2">
    <source>
        <dbReference type="Proteomes" id="UP000314294"/>
    </source>
</evidence>
<accession>A0A4Z2FXS2</accession>
<gene>
    <name evidence="1" type="ORF">EYF80_044475</name>
</gene>
<dbReference type="Proteomes" id="UP000314294">
    <property type="component" value="Unassembled WGS sequence"/>
</dbReference>
<dbReference type="EMBL" id="SRLO01000853">
    <property type="protein sequence ID" value="TNN45334.1"/>
    <property type="molecule type" value="Genomic_DNA"/>
</dbReference>
<dbReference type="AlphaFoldDB" id="A0A4Z2FXS2"/>
<comment type="caution">
    <text evidence="1">The sequence shown here is derived from an EMBL/GenBank/DDBJ whole genome shotgun (WGS) entry which is preliminary data.</text>
</comment>
<evidence type="ECO:0000313" key="1">
    <source>
        <dbReference type="EMBL" id="TNN45334.1"/>
    </source>
</evidence>
<sequence>MGPEPHLQEVVESGQRLNEDVSSLIGELIAPRDEEEEGLLQASPPGVRCSRCLASTAVIWDTAVKTWAQCAAERSRQHRWRPITNITLSPNTQPNPLMML</sequence>
<reference evidence="1 2" key="1">
    <citation type="submission" date="2019-03" db="EMBL/GenBank/DDBJ databases">
        <title>First draft genome of Liparis tanakae, snailfish: a comprehensive survey of snailfish specific genes.</title>
        <authorList>
            <person name="Kim W."/>
            <person name="Song I."/>
            <person name="Jeong J.-H."/>
            <person name="Kim D."/>
            <person name="Kim S."/>
            <person name="Ryu S."/>
            <person name="Song J.Y."/>
            <person name="Lee S.K."/>
        </authorList>
    </citation>
    <scope>NUCLEOTIDE SEQUENCE [LARGE SCALE GENOMIC DNA]</scope>
    <source>
        <tissue evidence="1">Muscle</tissue>
    </source>
</reference>
<organism evidence="1 2">
    <name type="scientific">Liparis tanakae</name>
    <name type="common">Tanaka's snailfish</name>
    <dbReference type="NCBI Taxonomy" id="230148"/>
    <lineage>
        <taxon>Eukaryota</taxon>
        <taxon>Metazoa</taxon>
        <taxon>Chordata</taxon>
        <taxon>Craniata</taxon>
        <taxon>Vertebrata</taxon>
        <taxon>Euteleostomi</taxon>
        <taxon>Actinopterygii</taxon>
        <taxon>Neopterygii</taxon>
        <taxon>Teleostei</taxon>
        <taxon>Neoteleostei</taxon>
        <taxon>Acanthomorphata</taxon>
        <taxon>Eupercaria</taxon>
        <taxon>Perciformes</taxon>
        <taxon>Cottioidei</taxon>
        <taxon>Cottales</taxon>
        <taxon>Liparidae</taxon>
        <taxon>Liparis</taxon>
    </lineage>
</organism>
<name>A0A4Z2FXS2_9TELE</name>